<feature type="coiled-coil region" evidence="1">
    <location>
        <begin position="341"/>
        <end position="430"/>
    </location>
</feature>
<keyword evidence="6" id="KW-1185">Reference proteome</keyword>
<keyword evidence="3" id="KW-0472">Membrane</keyword>
<dbReference type="RefSeq" id="WP_111569826.1">
    <property type="nucleotide sequence ID" value="NZ_PIPK01000009.1"/>
</dbReference>
<dbReference type="InterPro" id="IPR003754">
    <property type="entry name" value="4pyrrol_synth_uPrphyn_synth"/>
</dbReference>
<feature type="region of interest" description="Disordered" evidence="2">
    <location>
        <begin position="263"/>
        <end position="303"/>
    </location>
</feature>
<dbReference type="CDD" id="cd06578">
    <property type="entry name" value="HemD"/>
    <property type="match status" value="1"/>
</dbReference>
<keyword evidence="3" id="KW-0812">Transmembrane</keyword>
<comment type="caution">
    <text evidence="5">The sequence shown here is derived from an EMBL/GenBank/DDBJ whole genome shotgun (WGS) entry which is preliminary data.</text>
</comment>
<evidence type="ECO:0000313" key="5">
    <source>
        <dbReference type="EMBL" id="RUO22803.1"/>
    </source>
</evidence>
<dbReference type="Proteomes" id="UP000287865">
    <property type="component" value="Unassembled WGS sequence"/>
</dbReference>
<dbReference type="Gene3D" id="3.40.50.10090">
    <property type="match status" value="2"/>
</dbReference>
<protein>
    <recommendedName>
        <fullName evidence="4">Tetrapyrrole biosynthesis uroporphyrinogen III synthase domain-containing protein</fullName>
    </recommendedName>
</protein>
<name>A0ABY0BQ43_9GAMM</name>
<sequence length="666" mass="75388">MMQPGVLIVRAPEHADALAKAVRKGLHGRQCHITTQSMVDTQALALPEGASVDWQATYHGIVVVSPAAVSYFDAHIQQHQQDWPQTNYYCVGAGTAEAMVPLSGQPATYPAPLHTAEALLELSALKNIEAQRWMVITGREGRTLIADTLRSRGAQVEVLEVYERVVREIDLRGPFSSWSEQVNIVVFTSQQHIELFTTAIERLDGGSDWLQTITWLVSSQRLQDCLLHYGIRKQQIVLATNASTPALTRSLLELINRSHAPALTKQTVNTDKSHDDSQPTTKSDTPVAVEQDTPQKAAHSDAIPTPKRSAFGLFISIVLLLCVVTLGVGGYYAWAQQEAFRQQTQAELSELNQRIADADRAQQSIRSDVVDRMDEQLQRRFNELQQQRQQEAQALREQAAAEREQMREEFEQHNAELTALKQQVDSANLRVSEDLFLVEARDLVLAAGRKLWLDHDRKTAIQLLERAENLLAAAEQNRLLPIRQQLRDDIELIASIEEQDIESLSMRVSTQRRQIRQLPFVNQTIGFDEGDDQATSSEFSEWRANLAKAWANFTDDFVRIQRTDELPSMKIGQEQRALLVSQIELQLQIAQQALMQRQTINYREALEQAAEWIESYFDTERQAVQRSLAELRELSGYDLDPAYPTRLLSEAMLRDVVEEMLEGDNR</sequence>
<evidence type="ECO:0000256" key="2">
    <source>
        <dbReference type="SAM" id="MobiDB-lite"/>
    </source>
</evidence>
<keyword evidence="1" id="KW-0175">Coiled coil</keyword>
<dbReference type="EMBL" id="PIPK01000009">
    <property type="protein sequence ID" value="RUO22803.1"/>
    <property type="molecule type" value="Genomic_DNA"/>
</dbReference>
<dbReference type="PANTHER" id="PTHR38043">
    <property type="entry name" value="PROTEIN HEMX"/>
    <property type="match status" value="1"/>
</dbReference>
<gene>
    <name evidence="5" type="ORF">CWE07_09995</name>
</gene>
<feature type="domain" description="Tetrapyrrole biosynthesis uroporphyrinogen III synthase" evidence="4">
    <location>
        <begin position="55"/>
        <end position="233"/>
    </location>
</feature>
<dbReference type="InterPro" id="IPR007470">
    <property type="entry name" value="HemX"/>
</dbReference>
<dbReference type="PANTHER" id="PTHR38043:SF1">
    <property type="entry name" value="PROTEIN HEMX"/>
    <property type="match status" value="1"/>
</dbReference>
<evidence type="ECO:0000256" key="3">
    <source>
        <dbReference type="SAM" id="Phobius"/>
    </source>
</evidence>
<reference evidence="5 6" key="1">
    <citation type="journal article" date="2018" name="Front. Microbiol.">
        <title>Genome-Based Analysis Reveals the Taxonomy and Diversity of the Family Idiomarinaceae.</title>
        <authorList>
            <person name="Liu Y."/>
            <person name="Lai Q."/>
            <person name="Shao Z."/>
        </authorList>
    </citation>
    <scope>NUCLEOTIDE SEQUENCE [LARGE SCALE GENOMIC DNA]</scope>
    <source>
        <strain evidence="5 6">CF12-14</strain>
    </source>
</reference>
<dbReference type="InterPro" id="IPR036108">
    <property type="entry name" value="4pyrrol_syn_uPrphyn_synt_sf"/>
</dbReference>
<dbReference type="Pfam" id="PF02602">
    <property type="entry name" value="HEM4"/>
    <property type="match status" value="1"/>
</dbReference>
<proteinExistence type="predicted"/>
<evidence type="ECO:0000256" key="1">
    <source>
        <dbReference type="SAM" id="Coils"/>
    </source>
</evidence>
<dbReference type="SUPFAM" id="SSF69618">
    <property type="entry name" value="HemD-like"/>
    <property type="match status" value="1"/>
</dbReference>
<organism evidence="5 6">
    <name type="scientific">Aliidiomarina maris</name>
    <dbReference type="NCBI Taxonomy" id="531312"/>
    <lineage>
        <taxon>Bacteria</taxon>
        <taxon>Pseudomonadati</taxon>
        <taxon>Pseudomonadota</taxon>
        <taxon>Gammaproteobacteria</taxon>
        <taxon>Alteromonadales</taxon>
        <taxon>Idiomarinaceae</taxon>
        <taxon>Aliidiomarina</taxon>
    </lineage>
</organism>
<evidence type="ECO:0000259" key="4">
    <source>
        <dbReference type="Pfam" id="PF02602"/>
    </source>
</evidence>
<dbReference type="Pfam" id="PF04375">
    <property type="entry name" value="HemX"/>
    <property type="match status" value="1"/>
</dbReference>
<evidence type="ECO:0000313" key="6">
    <source>
        <dbReference type="Proteomes" id="UP000287865"/>
    </source>
</evidence>
<accession>A0ABY0BQ43</accession>
<feature type="transmembrane region" description="Helical" evidence="3">
    <location>
        <begin position="310"/>
        <end position="334"/>
    </location>
</feature>
<keyword evidence="3" id="KW-1133">Transmembrane helix</keyword>